<accession>A0ABD2P2M4</accession>
<proteinExistence type="predicted"/>
<dbReference type="AlphaFoldDB" id="A0ABD2P2M4"/>
<reference evidence="1 2" key="1">
    <citation type="journal article" date="2021" name="BMC Biol.">
        <title>Horizontally acquired antibacterial genes associated with adaptive radiation of ladybird beetles.</title>
        <authorList>
            <person name="Li H.S."/>
            <person name="Tang X.F."/>
            <person name="Huang Y.H."/>
            <person name="Xu Z.Y."/>
            <person name="Chen M.L."/>
            <person name="Du X.Y."/>
            <person name="Qiu B.Y."/>
            <person name="Chen P.T."/>
            <person name="Zhang W."/>
            <person name="Slipinski A."/>
            <person name="Escalona H.E."/>
            <person name="Waterhouse R.M."/>
            <person name="Zwick A."/>
            <person name="Pang H."/>
        </authorList>
    </citation>
    <scope>NUCLEOTIDE SEQUENCE [LARGE SCALE GENOMIC DNA]</scope>
    <source>
        <strain evidence="1">SYSU2018</strain>
    </source>
</reference>
<dbReference type="Proteomes" id="UP001516400">
    <property type="component" value="Unassembled WGS sequence"/>
</dbReference>
<dbReference type="EMBL" id="JABFTP020000165">
    <property type="protein sequence ID" value="KAL3284978.1"/>
    <property type="molecule type" value="Genomic_DNA"/>
</dbReference>
<evidence type="ECO:0000313" key="1">
    <source>
        <dbReference type="EMBL" id="KAL3284978.1"/>
    </source>
</evidence>
<protein>
    <submittedName>
        <fullName evidence="1">Uncharacterized protein</fullName>
    </submittedName>
</protein>
<sequence length="104" mass="11966">YQNAITRFAAYPGADSASDHNPLVADFRFQCKLVSKKLSNRRHDKQSLKQPGIRANLRIELDEMCQGNNPAEENTSNEIWNELKFNIQMATENIEQLRKTKTKS</sequence>
<organism evidence="1 2">
    <name type="scientific">Cryptolaemus montrouzieri</name>
    <dbReference type="NCBI Taxonomy" id="559131"/>
    <lineage>
        <taxon>Eukaryota</taxon>
        <taxon>Metazoa</taxon>
        <taxon>Ecdysozoa</taxon>
        <taxon>Arthropoda</taxon>
        <taxon>Hexapoda</taxon>
        <taxon>Insecta</taxon>
        <taxon>Pterygota</taxon>
        <taxon>Neoptera</taxon>
        <taxon>Endopterygota</taxon>
        <taxon>Coleoptera</taxon>
        <taxon>Polyphaga</taxon>
        <taxon>Cucujiformia</taxon>
        <taxon>Coccinelloidea</taxon>
        <taxon>Coccinellidae</taxon>
        <taxon>Scymninae</taxon>
        <taxon>Scymnini</taxon>
        <taxon>Cryptolaemus</taxon>
    </lineage>
</organism>
<evidence type="ECO:0000313" key="2">
    <source>
        <dbReference type="Proteomes" id="UP001516400"/>
    </source>
</evidence>
<feature type="non-terminal residue" evidence="1">
    <location>
        <position position="1"/>
    </location>
</feature>
<gene>
    <name evidence="1" type="ORF">HHI36_019107</name>
</gene>
<keyword evidence="2" id="KW-1185">Reference proteome</keyword>
<comment type="caution">
    <text evidence="1">The sequence shown here is derived from an EMBL/GenBank/DDBJ whole genome shotgun (WGS) entry which is preliminary data.</text>
</comment>
<name>A0ABD2P2M4_9CUCU</name>